<evidence type="ECO:0000313" key="3">
    <source>
        <dbReference type="Proteomes" id="UP000053352"/>
    </source>
</evidence>
<gene>
    <name evidence="2" type="ORF">CF15_00355</name>
</gene>
<comment type="caution">
    <text evidence="2">The sequence shown here is derived from an EMBL/GenBank/DDBJ whole genome shotgun (WGS) entry which is preliminary data.</text>
</comment>
<name>A0A0V8RTE9_PYROC</name>
<keyword evidence="1" id="KW-0472">Membrane</keyword>
<protein>
    <submittedName>
        <fullName evidence="2">Uncharacterized protein</fullName>
    </submittedName>
</protein>
<organism evidence="2 3">
    <name type="scientific">Pyrodictium occultum</name>
    <dbReference type="NCBI Taxonomy" id="2309"/>
    <lineage>
        <taxon>Archaea</taxon>
        <taxon>Thermoproteota</taxon>
        <taxon>Thermoprotei</taxon>
        <taxon>Desulfurococcales</taxon>
        <taxon>Pyrodictiaceae</taxon>
        <taxon>Pyrodictium</taxon>
    </lineage>
</organism>
<keyword evidence="3" id="KW-1185">Reference proteome</keyword>
<evidence type="ECO:0000313" key="2">
    <source>
        <dbReference type="EMBL" id="KSW11358.1"/>
    </source>
</evidence>
<dbReference type="RefSeq" id="WP_058370031.1">
    <property type="nucleotide sequence ID" value="NZ_LNTB01000001.1"/>
</dbReference>
<reference evidence="2 3" key="1">
    <citation type="submission" date="2015-11" db="EMBL/GenBank/DDBJ databases">
        <title>Genome sequence of Pyrodictium occultum PL-19, a marine hyperthermophilic archaeon isolated from Volcano, Italy.</title>
        <authorList>
            <person name="Utturkar S."/>
            <person name="Huber H."/>
            <person name="Leptihn S."/>
            <person name="Brown S."/>
            <person name="Stetter K.O."/>
            <person name="Podar M."/>
        </authorList>
    </citation>
    <scope>NUCLEOTIDE SEQUENCE [LARGE SCALE GENOMIC DNA]</scope>
    <source>
        <strain evidence="2 3">PL-19</strain>
    </source>
</reference>
<dbReference type="Proteomes" id="UP000053352">
    <property type="component" value="Unassembled WGS sequence"/>
</dbReference>
<keyword evidence="1" id="KW-1133">Transmembrane helix</keyword>
<proteinExistence type="predicted"/>
<dbReference type="EMBL" id="LNTB01000001">
    <property type="protein sequence ID" value="KSW11358.1"/>
    <property type="molecule type" value="Genomic_DNA"/>
</dbReference>
<feature type="transmembrane region" description="Helical" evidence="1">
    <location>
        <begin position="37"/>
        <end position="56"/>
    </location>
</feature>
<sequence length="280" mass="30095">MDKLPALATAAAIALLAYGVGMPITGIAHMLPGLAHHLHPGVLAAGLAAVLAGYYLRSRRKAAICVELISSKIAPKKNLINDARNLEHLIRRLSLTSRRVTYNVEGPPPRALLLVEGASITQHELIEILNSYMDSIKAIPCTRPTAKAHTNTECCATQIRAKLIAPLLRKLAGASKGPVLIIDLKNLLDENILASLQVDGAGKITVERLGNKLYISDKIAGMLSALERAGPSTLVIIEPLDLPANILSRLAEDYNVEKCIVITQYSDYANKLAPCRGLKI</sequence>
<accession>A0A0V8RTE9</accession>
<evidence type="ECO:0000256" key="1">
    <source>
        <dbReference type="SAM" id="Phobius"/>
    </source>
</evidence>
<dbReference type="AlphaFoldDB" id="A0A0V8RTE9"/>
<keyword evidence="1" id="KW-0812">Transmembrane</keyword>